<accession>B7GKE5</accession>
<dbReference type="EMBL" id="CP000922">
    <property type="protein sequence ID" value="ACJ33230.1"/>
    <property type="molecule type" value="Genomic_DNA"/>
</dbReference>
<evidence type="ECO:0000256" key="1">
    <source>
        <dbReference type="ARBA" id="ARBA00007452"/>
    </source>
</evidence>
<dbReference type="HOGENOM" id="CLU_066632_4_0_9"/>
<proteinExistence type="inferred from homology"/>
<dbReference type="GO" id="GO:0006302">
    <property type="term" value="P:double-strand break repair"/>
    <property type="evidence" value="ECO:0007669"/>
    <property type="project" value="TreeGrafter"/>
</dbReference>
<dbReference type="GO" id="GO:0043590">
    <property type="term" value="C:bacterial nucleoid"/>
    <property type="evidence" value="ECO:0007669"/>
    <property type="project" value="TreeGrafter"/>
</dbReference>
<dbReference type="eggNOG" id="COG1381">
    <property type="taxonomic scope" value="Bacteria"/>
</dbReference>
<evidence type="ECO:0000256" key="3">
    <source>
        <dbReference type="ARBA" id="ARBA00022763"/>
    </source>
</evidence>
<gene>
    <name evidence="7 9" type="primary">recO</name>
    <name evidence="9" type="ordered locus">Aflv_0852</name>
</gene>
<keyword evidence="5 7" id="KW-0234">DNA repair</keyword>
<evidence type="ECO:0000256" key="6">
    <source>
        <dbReference type="ARBA" id="ARBA00033409"/>
    </source>
</evidence>
<feature type="domain" description="DNA replication/recombination mediator RecO N-terminal" evidence="8">
    <location>
        <begin position="16"/>
        <end position="92"/>
    </location>
</feature>
<dbReference type="Pfam" id="PF02565">
    <property type="entry name" value="RecO_C"/>
    <property type="match status" value="1"/>
</dbReference>
<evidence type="ECO:0000256" key="7">
    <source>
        <dbReference type="HAMAP-Rule" id="MF_00201"/>
    </source>
</evidence>
<keyword evidence="4 7" id="KW-0233">DNA recombination</keyword>
<dbReference type="HAMAP" id="MF_00201">
    <property type="entry name" value="RecO"/>
    <property type="match status" value="1"/>
</dbReference>
<dbReference type="InterPro" id="IPR037278">
    <property type="entry name" value="ARFGAP/RecO"/>
</dbReference>
<evidence type="ECO:0000313" key="9">
    <source>
        <dbReference type="EMBL" id="ACJ33230.1"/>
    </source>
</evidence>
<name>B7GKE5_ANOFW</name>
<evidence type="ECO:0000256" key="5">
    <source>
        <dbReference type="ARBA" id="ARBA00023204"/>
    </source>
</evidence>
<dbReference type="SUPFAM" id="SSF50249">
    <property type="entry name" value="Nucleic acid-binding proteins"/>
    <property type="match status" value="1"/>
</dbReference>
<dbReference type="InterPro" id="IPR042242">
    <property type="entry name" value="RecO_C"/>
</dbReference>
<dbReference type="GO" id="GO:0006310">
    <property type="term" value="P:DNA recombination"/>
    <property type="evidence" value="ECO:0007669"/>
    <property type="project" value="UniProtKB-UniRule"/>
</dbReference>
<dbReference type="SUPFAM" id="SSF57863">
    <property type="entry name" value="ArfGap/RecO-like zinc finger"/>
    <property type="match status" value="1"/>
</dbReference>
<dbReference type="KEGG" id="afl:Aflv_0852"/>
<dbReference type="Pfam" id="PF11967">
    <property type="entry name" value="RecO_N"/>
    <property type="match status" value="1"/>
</dbReference>
<evidence type="ECO:0000313" key="10">
    <source>
        <dbReference type="Proteomes" id="UP000000742"/>
    </source>
</evidence>
<comment type="function">
    <text evidence="7">Involved in DNA repair and RecF pathway recombination.</text>
</comment>
<dbReference type="PANTHER" id="PTHR33991">
    <property type="entry name" value="DNA REPAIR PROTEIN RECO"/>
    <property type="match status" value="1"/>
</dbReference>
<protein>
    <recommendedName>
        <fullName evidence="2 7">DNA repair protein RecO</fullName>
    </recommendedName>
    <alternativeName>
        <fullName evidence="6 7">Recombination protein O</fullName>
    </alternativeName>
</protein>
<sequence>MNEITTSCNFGRLCYMFEKCEGIVIRTIDYGETNKIVTIFTREWGKVAAMARGAKKPSSRLSSVTQIFTYGIFLIQKSRGVGSLHQGELLSTMRHIREDIFLTAYASYIIELTDKATEERRPNPYLFELLLQTLTYMNEGLDAEVLTYIYEMKLLPAFGLYPKLDGCAICGEKEGTFAFSIAQGGFLCHRCFEHDPHRIPMTPSVLKLLRLFYYVDLSRLGQIAVKSETKQQIQTIISSYYDEYSGLSLKTKRFLQQLHTLDGKSGQI</sequence>
<dbReference type="Proteomes" id="UP000000742">
    <property type="component" value="Chromosome"/>
</dbReference>
<dbReference type="InterPro" id="IPR022572">
    <property type="entry name" value="DNA_rep/recomb_RecO_N"/>
</dbReference>
<dbReference type="NCBIfam" id="TIGR00613">
    <property type="entry name" value="reco"/>
    <property type="match status" value="1"/>
</dbReference>
<comment type="similarity">
    <text evidence="1 7">Belongs to the RecO family.</text>
</comment>
<dbReference type="InterPro" id="IPR012340">
    <property type="entry name" value="NA-bd_OB-fold"/>
</dbReference>
<dbReference type="STRING" id="491915.Aflv_0852"/>
<dbReference type="Gene3D" id="1.20.1440.120">
    <property type="entry name" value="Recombination protein O, C-terminal domain"/>
    <property type="match status" value="1"/>
</dbReference>
<dbReference type="Gene3D" id="2.40.50.140">
    <property type="entry name" value="Nucleic acid-binding proteins"/>
    <property type="match status" value="1"/>
</dbReference>
<reference evidence="9 10" key="1">
    <citation type="journal article" date="2008" name="Genome Biol.">
        <title>Encapsulated in silica: genome, proteome and physiology of the thermophilic bacterium Anoxybacillus flavithermus WK1.</title>
        <authorList>
            <person name="Saw J.H."/>
            <person name="Mountain B.W."/>
            <person name="Feng L."/>
            <person name="Omelchenko M.V."/>
            <person name="Hou S."/>
            <person name="Saito J.A."/>
            <person name="Stott M.B."/>
            <person name="Li D."/>
            <person name="Zhao G."/>
            <person name="Wu J."/>
            <person name="Galperin M.Y."/>
            <person name="Koonin E.V."/>
            <person name="Makarova K.S."/>
            <person name="Wolf Y.I."/>
            <person name="Rigden D.J."/>
            <person name="Dunfield P.F."/>
            <person name="Wang L."/>
            <person name="Alam M."/>
        </authorList>
    </citation>
    <scope>NUCLEOTIDE SEQUENCE [LARGE SCALE GENOMIC DNA]</scope>
    <source>
        <strain evidence="10">DSM 21510 / WK1</strain>
    </source>
</reference>
<evidence type="ECO:0000259" key="8">
    <source>
        <dbReference type="Pfam" id="PF11967"/>
    </source>
</evidence>
<dbReference type="PANTHER" id="PTHR33991:SF1">
    <property type="entry name" value="DNA REPAIR PROTEIN RECO"/>
    <property type="match status" value="1"/>
</dbReference>
<dbReference type="InterPro" id="IPR003717">
    <property type="entry name" value="RecO"/>
</dbReference>
<evidence type="ECO:0000256" key="4">
    <source>
        <dbReference type="ARBA" id="ARBA00023172"/>
    </source>
</evidence>
<evidence type="ECO:0000256" key="2">
    <source>
        <dbReference type="ARBA" id="ARBA00021310"/>
    </source>
</evidence>
<keyword evidence="3 7" id="KW-0227">DNA damage</keyword>
<organism evidence="9 10">
    <name type="scientific">Anoxybacillus flavithermus (strain DSM 21510 / WK1)</name>
    <dbReference type="NCBI Taxonomy" id="491915"/>
    <lineage>
        <taxon>Bacteria</taxon>
        <taxon>Bacillati</taxon>
        <taxon>Bacillota</taxon>
        <taxon>Bacilli</taxon>
        <taxon>Bacillales</taxon>
        <taxon>Anoxybacillaceae</taxon>
        <taxon>Anoxybacillus</taxon>
    </lineage>
</organism>
<dbReference type="AlphaFoldDB" id="B7GKE5"/>